<organism evidence="1 3">
    <name type="scientific">Phytophthora infestans</name>
    <name type="common">Potato late blight agent</name>
    <name type="synonym">Botrytis infestans</name>
    <dbReference type="NCBI Taxonomy" id="4787"/>
    <lineage>
        <taxon>Eukaryota</taxon>
        <taxon>Sar</taxon>
        <taxon>Stramenopiles</taxon>
        <taxon>Oomycota</taxon>
        <taxon>Peronosporomycetes</taxon>
        <taxon>Peronosporales</taxon>
        <taxon>Peronosporaceae</taxon>
        <taxon>Phytophthora</taxon>
    </lineage>
</organism>
<reference evidence="1" key="1">
    <citation type="submission" date="2020-04" db="EMBL/GenBank/DDBJ databases">
        <title>Hybrid Assembly of Korean Phytophthora infestans isolates.</title>
        <authorList>
            <person name="Prokchorchik M."/>
            <person name="Lee Y."/>
            <person name="Seo J."/>
            <person name="Cho J.-H."/>
            <person name="Park Y.-E."/>
            <person name="Jang D.-C."/>
            <person name="Im J.-S."/>
            <person name="Choi J.-G."/>
            <person name="Park H.-J."/>
            <person name="Lee G.-B."/>
            <person name="Lee Y.-G."/>
            <person name="Hong S.-Y."/>
            <person name="Cho K."/>
            <person name="Sohn K.H."/>
        </authorList>
    </citation>
    <scope>NUCLEOTIDE SEQUENCE</scope>
    <source>
        <strain evidence="1">KR_1_A1</strain>
        <strain evidence="2">KR_2_A2</strain>
    </source>
</reference>
<accession>A0A833WP10</accession>
<evidence type="ECO:0000313" key="3">
    <source>
        <dbReference type="Proteomes" id="UP000602510"/>
    </source>
</evidence>
<protein>
    <submittedName>
        <fullName evidence="1">Uncharacterized protein</fullName>
    </submittedName>
</protein>
<dbReference type="AlphaFoldDB" id="A0A833WP10"/>
<keyword evidence="3" id="KW-1185">Reference proteome</keyword>
<dbReference type="Proteomes" id="UP000602510">
    <property type="component" value="Unassembled WGS sequence"/>
</dbReference>
<dbReference type="EMBL" id="JAACNO010002324">
    <property type="protein sequence ID" value="KAF4134242.1"/>
    <property type="molecule type" value="Genomic_DNA"/>
</dbReference>
<evidence type="ECO:0000313" key="1">
    <source>
        <dbReference type="EMBL" id="KAF4046852.1"/>
    </source>
</evidence>
<proteinExistence type="predicted"/>
<evidence type="ECO:0000313" key="2">
    <source>
        <dbReference type="EMBL" id="KAF4134242.1"/>
    </source>
</evidence>
<sequence length="62" mass="6827">MLIPAKEVQSTKNIATDLESSLINTWIIAKKIPAVVRKQLGADEASAKLLTTHTTAYLILHR</sequence>
<name>A0A833WP10_PHYIN</name>
<comment type="caution">
    <text evidence="1">The sequence shown here is derived from an EMBL/GenBank/DDBJ whole genome shotgun (WGS) entry which is preliminary data.</text>
</comment>
<gene>
    <name evidence="1" type="ORF">GN244_ATG00680</name>
    <name evidence="2" type="ORF">GN958_ATG16542</name>
</gene>
<dbReference type="EMBL" id="WSZM01000011">
    <property type="protein sequence ID" value="KAF4046852.1"/>
    <property type="molecule type" value="Genomic_DNA"/>
</dbReference>
<dbReference type="Proteomes" id="UP000704712">
    <property type="component" value="Unassembled WGS sequence"/>
</dbReference>